<gene>
    <name evidence="4" type="ordered locus">CAALFM_C209560CA</name>
    <name evidence="3" type="ordered locus">orf19.8978</name>
</gene>
<reference evidence="4 5" key="3">
    <citation type="journal article" date="2013" name="Genome Biol.">
        <title>Assembly of a phased diploid Candida albicans genome facilitates allele-specific measurements and provides a simple model for repeat and indel structure.</title>
        <authorList>
            <person name="Muzzey D."/>
            <person name="Schwartz K."/>
            <person name="Weissman J.S."/>
            <person name="Sherlock G."/>
        </authorList>
    </citation>
    <scope>NUCLEOTIDE SEQUENCE [LARGE SCALE GENOMIC DNA]</scope>
    <source>
        <strain evidence="5">SC5314 / ATCC MYA-2876</strain>
    </source>
</reference>
<dbReference type="InterPro" id="IPR050871">
    <property type="entry name" value="26S_Proteasome/COP9_Components"/>
</dbReference>
<feature type="domain" description="PCI" evidence="2">
    <location>
        <begin position="302"/>
        <end position="485"/>
    </location>
</feature>
<dbReference type="OrthoDB" id="194139at2759"/>
<feature type="compositionally biased region" description="Low complexity" evidence="1">
    <location>
        <begin position="711"/>
        <end position="723"/>
    </location>
</feature>
<dbReference type="GeneID" id="3643813"/>
<dbReference type="KEGG" id="cal:CAALFM_C209560CA"/>
<accession>A0A1D8PIE9</accession>
<dbReference type="GO" id="GO:0000338">
    <property type="term" value="P:protein deneddylation"/>
    <property type="evidence" value="ECO:0000318"/>
    <property type="project" value="GO_Central"/>
</dbReference>
<dbReference type="Gene3D" id="1.25.40.570">
    <property type="match status" value="1"/>
</dbReference>
<dbReference type="PROSITE" id="PS50250">
    <property type="entry name" value="PCI"/>
    <property type="match status" value="1"/>
</dbReference>
<feature type="region of interest" description="Disordered" evidence="1">
    <location>
        <begin position="711"/>
        <end position="735"/>
    </location>
</feature>
<sequence length="747" mass="86692">MSDEEFYSEESYEFEFEDEDEDGGDFDIENNEDDSDQTGNNNNNNSNSNKSNVKKVLDNQYYSAKSFKDDDPKHAIIEFQKIIDSLSDVNDDDNNNNVEEKYEWKFKSYKQLMKLYFDQQNFQLFLETLTQLIQLIPKFNHDGHYKSYIEESFSKMINRYSISANVTFVTQFYNTLLNYLDSNSNSSCRLWFKININLLNLHLDHQIYDDIPNLLQKVYSKLDIISNGGNNGCSETTLNSFKLQTIAIEIDYLTKINQFNLNLPRMNQLYRMSSKITTVVTHPRICAIINQCRGLIQFYRGNYHRANIEFYKSFQNYDEAGSTMKYKLLKYYALCSLLIESELDPFQSQETQIISKSSNQFNKLKLLIKYYNDLDLEKFENLVFSSLELDSSLPSSSQEIDEESIENDDIYKVAIQEILYNLKSKVLLNYIKAYSAIKFEFLYRKLRIDENQLRSILLQLSMAGKLKDSQIDYVNKVIFTQTSINNSKSSNSDNKSRACFPQLSQKDIYYNVKYYEVVSFGQSDATNGSSVVSNAGNNSNDYRTDDNMDIDDNNFNFHIVPTENTNTDYFRKYFFVIDRPLKIQDWFIPIESWYLFLVSSIPHTYKQEISQKEQVMHEQKQVEIVNSNGITPSAPGATITTSTMSRADIELSNFNTGLLNSVVNIDSNNNFGNGVDDEQYEYDQSVQQLNKVDLLNDWYAQAREYYNSLIDNSDSNIDNSSNNTKGKGGSNTIRSNSIVENDMTISI</sequence>
<evidence type="ECO:0000256" key="1">
    <source>
        <dbReference type="SAM" id="MobiDB-lite"/>
    </source>
</evidence>
<evidence type="ECO:0000259" key="2">
    <source>
        <dbReference type="PROSITE" id="PS50250"/>
    </source>
</evidence>
<evidence type="ECO:0000313" key="5">
    <source>
        <dbReference type="Proteomes" id="UP000000559"/>
    </source>
</evidence>
<dbReference type="InterPro" id="IPR000717">
    <property type="entry name" value="PCI_dom"/>
</dbReference>
<organism evidence="4 5">
    <name type="scientific">Candida albicans (strain SC5314 / ATCC MYA-2876)</name>
    <name type="common">Yeast</name>
    <dbReference type="NCBI Taxonomy" id="237561"/>
    <lineage>
        <taxon>Eukaryota</taxon>
        <taxon>Fungi</taxon>
        <taxon>Dikarya</taxon>
        <taxon>Ascomycota</taxon>
        <taxon>Saccharomycotina</taxon>
        <taxon>Pichiomycetes</taxon>
        <taxon>Debaryomycetaceae</taxon>
        <taxon>Candida/Lodderomyces clade</taxon>
        <taxon>Candida</taxon>
    </lineage>
</organism>
<dbReference type="eggNOG" id="KOG1464">
    <property type="taxonomic scope" value="Eukaryota"/>
</dbReference>
<dbReference type="AlphaFoldDB" id="A0A1D8PIE9"/>
<dbReference type="SMR" id="A0A1D8PIE9"/>
<dbReference type="Proteomes" id="UP000000559">
    <property type="component" value="Chromosome 2"/>
</dbReference>
<keyword evidence="5" id="KW-1185">Reference proteome</keyword>
<name>A0A1D8PIE9_CANAL</name>
<feature type="compositionally biased region" description="Acidic residues" evidence="1">
    <location>
        <begin position="1"/>
        <end position="36"/>
    </location>
</feature>
<dbReference type="EMBL" id="CP017624">
    <property type="protein sequence ID" value="AOW27934.1"/>
    <property type="molecule type" value="Genomic_DNA"/>
</dbReference>
<dbReference type="InParanoid" id="A0A1D8PIE9"/>
<dbReference type="PANTHER" id="PTHR10678">
    <property type="entry name" value="26S PROTEASOME NON-ATPASE REGULATORY SUBUNIT 11/COP9 SIGNALOSOME COMPLEX SUBUNIT 2"/>
    <property type="match status" value="1"/>
</dbReference>
<reference evidence="4 5" key="2">
    <citation type="journal article" date="2007" name="Genome Biol.">
        <title>Assembly of the Candida albicans genome into sixteen supercontigs aligned on the eight chromosomes.</title>
        <authorList>
            <person name="van het Hoog M."/>
            <person name="Rast T.J."/>
            <person name="Martchenko M."/>
            <person name="Grindle S."/>
            <person name="Dignard D."/>
            <person name="Hogues H."/>
            <person name="Cuomo C."/>
            <person name="Berriman M."/>
            <person name="Scherer S."/>
            <person name="Magee B.B."/>
            <person name="Whiteway M."/>
            <person name="Chibana H."/>
            <person name="Nantel A."/>
            <person name="Magee P.T."/>
        </authorList>
    </citation>
    <scope>GENOME REANNOTATION</scope>
    <source>
        <strain evidence="5">SC5314 / ATCC MYA-2876</strain>
    </source>
</reference>
<reference evidence="4 5" key="1">
    <citation type="journal article" date="2004" name="Proc. Natl. Acad. Sci. U.S.A.">
        <title>The diploid genome sequence of Candida albicans.</title>
        <authorList>
            <person name="Jones T."/>
            <person name="Federspiel N.A."/>
            <person name="Chibana H."/>
            <person name="Dungan J."/>
            <person name="Kalman S."/>
            <person name="Magee B.B."/>
            <person name="Newport G."/>
            <person name="Thorstenson Y.R."/>
            <person name="Agabian N."/>
            <person name="Magee P.T."/>
            <person name="Davis R.W."/>
            <person name="Scherer S."/>
        </authorList>
    </citation>
    <scope>NUCLEOTIDE SEQUENCE [LARGE SCALE GENOMIC DNA]</scope>
    <source>
        <strain evidence="5">SC5314 / ATCC MYA-2876</strain>
    </source>
</reference>
<proteinExistence type="predicted"/>
<feature type="compositionally biased region" description="Low complexity" evidence="1">
    <location>
        <begin position="40"/>
        <end position="51"/>
    </location>
</feature>
<dbReference type="CGD" id="CAL0000176740">
    <property type="gene designation" value="orf19.8978"/>
</dbReference>
<protein>
    <recommendedName>
        <fullName evidence="2">PCI domain-containing protein</fullName>
    </recommendedName>
</protein>
<dbReference type="GO" id="GO:0008180">
    <property type="term" value="C:COP9 signalosome"/>
    <property type="evidence" value="ECO:0000318"/>
    <property type="project" value="GO_Central"/>
</dbReference>
<dbReference type="RefSeq" id="XP_714571.2">
    <property type="nucleotide sequence ID" value="XM_709478.2"/>
</dbReference>
<dbReference type="VEuPathDB" id="FungiDB:C2_09560C_A"/>
<evidence type="ECO:0000313" key="4">
    <source>
        <dbReference type="EMBL" id="AOW27934.1"/>
    </source>
</evidence>
<evidence type="ECO:0000313" key="3">
    <source>
        <dbReference type="CGD" id="CAL0000176740"/>
    </source>
</evidence>
<feature type="region of interest" description="Disordered" evidence="1">
    <location>
        <begin position="1"/>
        <end position="53"/>
    </location>
</feature>
<dbReference type="STRING" id="237561.A0A1D8PIE9"/>